<name>A0A4R5LTW5_9GAMM</name>
<dbReference type="GO" id="GO:0030288">
    <property type="term" value="C:outer membrane-bounded periplasmic space"/>
    <property type="evidence" value="ECO:0007669"/>
    <property type="project" value="TreeGrafter"/>
</dbReference>
<feature type="domain" description="Solute-binding protein family 5" evidence="3">
    <location>
        <begin position="132"/>
        <end position="518"/>
    </location>
</feature>
<dbReference type="InterPro" id="IPR000914">
    <property type="entry name" value="SBP_5_dom"/>
</dbReference>
<dbReference type="Gene3D" id="3.10.105.10">
    <property type="entry name" value="Dipeptide-binding Protein, Domain 3"/>
    <property type="match status" value="1"/>
</dbReference>
<feature type="chain" id="PRO_5020345325" evidence="2">
    <location>
        <begin position="20"/>
        <end position="654"/>
    </location>
</feature>
<evidence type="ECO:0000256" key="1">
    <source>
        <dbReference type="ARBA" id="ARBA00022729"/>
    </source>
</evidence>
<protein>
    <submittedName>
        <fullName evidence="4">ABC transporter substrate-binding protein</fullName>
    </submittedName>
</protein>
<proteinExistence type="predicted"/>
<dbReference type="InterPro" id="IPR030678">
    <property type="entry name" value="Peptide/Ni-bd"/>
</dbReference>
<dbReference type="GO" id="GO:0042884">
    <property type="term" value="P:microcin transport"/>
    <property type="evidence" value="ECO:0007669"/>
    <property type="project" value="TreeGrafter"/>
</dbReference>
<comment type="caution">
    <text evidence="4">The sequence shown here is derived from an EMBL/GenBank/DDBJ whole genome shotgun (WGS) entry which is preliminary data.</text>
</comment>
<dbReference type="SUPFAM" id="SSF53850">
    <property type="entry name" value="Periplasmic binding protein-like II"/>
    <property type="match status" value="1"/>
</dbReference>
<dbReference type="AlphaFoldDB" id="A0A4R5LTW5"/>
<dbReference type="PIRSF" id="PIRSF002741">
    <property type="entry name" value="MppA"/>
    <property type="match status" value="1"/>
</dbReference>
<keyword evidence="5" id="KW-1185">Reference proteome</keyword>
<dbReference type="PROSITE" id="PS51257">
    <property type="entry name" value="PROKAR_LIPOPROTEIN"/>
    <property type="match status" value="1"/>
</dbReference>
<reference evidence="4 5" key="1">
    <citation type="submission" date="2019-03" db="EMBL/GenBank/DDBJ databases">
        <title>Seongchinamella monodicae gen. nov., sp. nov., a novel member of the Gammaproteobacteria isolated from a tidal mudflat of beach.</title>
        <authorList>
            <person name="Yang H.G."/>
            <person name="Kang J.W."/>
            <person name="Lee S.D."/>
        </authorList>
    </citation>
    <scope>NUCLEOTIDE SEQUENCE [LARGE SCALE GENOMIC DNA]</scope>
    <source>
        <strain evidence="4 5">GH4-78</strain>
    </source>
</reference>
<accession>A0A4R5LTW5</accession>
<dbReference type="GO" id="GO:0015833">
    <property type="term" value="P:peptide transport"/>
    <property type="evidence" value="ECO:0007669"/>
    <property type="project" value="TreeGrafter"/>
</dbReference>
<keyword evidence="1 2" id="KW-0732">Signal</keyword>
<dbReference type="PANTHER" id="PTHR30290:SF64">
    <property type="entry name" value="ABC TRANSPORTER PERIPLASMIC BINDING PROTEIN"/>
    <property type="match status" value="1"/>
</dbReference>
<dbReference type="EMBL" id="SMSE01000002">
    <property type="protein sequence ID" value="TDG14207.1"/>
    <property type="molecule type" value="Genomic_DNA"/>
</dbReference>
<dbReference type="CDD" id="cd08497">
    <property type="entry name" value="MbnE-like"/>
    <property type="match status" value="1"/>
</dbReference>
<dbReference type="PANTHER" id="PTHR30290">
    <property type="entry name" value="PERIPLASMIC BINDING COMPONENT OF ABC TRANSPORTER"/>
    <property type="match status" value="1"/>
</dbReference>
<feature type="signal peptide" evidence="2">
    <location>
        <begin position="1"/>
        <end position="19"/>
    </location>
</feature>
<dbReference type="Proteomes" id="UP000295554">
    <property type="component" value="Unassembled WGS sequence"/>
</dbReference>
<dbReference type="OrthoDB" id="9801912at2"/>
<dbReference type="InterPro" id="IPR039424">
    <property type="entry name" value="SBP_5"/>
</dbReference>
<gene>
    <name evidence="4" type="ORF">E2F43_07420</name>
</gene>
<evidence type="ECO:0000313" key="4">
    <source>
        <dbReference type="EMBL" id="TDG14207.1"/>
    </source>
</evidence>
<dbReference type="Gene3D" id="3.40.190.10">
    <property type="entry name" value="Periplasmic binding protein-like II"/>
    <property type="match status" value="1"/>
</dbReference>
<evidence type="ECO:0000313" key="5">
    <source>
        <dbReference type="Proteomes" id="UP000295554"/>
    </source>
</evidence>
<evidence type="ECO:0000259" key="3">
    <source>
        <dbReference type="Pfam" id="PF00496"/>
    </source>
</evidence>
<sequence length="654" mass="75716">MFRRLRLLCFAALSVGLLAACGGGDDAATPQQSAAPIDNSEEVQAYYAANPDFFSFKMPADIPQGLDWQNGSGLAEMGSPEAKKGGTEYRALQDFPRTLRIIGPDSNGGFRGMLLDDVTVPLGFRHREYFDFIPGLADAWARGEDGKTFYIKLDPRATYSDGVPVTVDDYMFMFWMFRSPYVTSPWYNNFYSTMFTNITRYDDYTMSISIPASKPDGEARVLGLRPMPRHFYKEVGEDFVDRYQWRFAPTTGPYVIEDGDLKKGRSITLTRIPDWWAKDKKHWRYRFNADKVRFTVIRDTEKIFEAFRRGDLDQSGLNLAEYWYEKLPDDAPEVAAGYIKKAVFYNQRPRPTYGLWINTARPLLDDQDIRLGINHASNWQLVIDKFFRGDYGRLRTEHDGFGEFTHPTLKAREFDIDKAQAYFAKAGFSQRGPDGILVNEAGQRLSFTLSSGYQSLKDVLTILKEEAAKAGLEFRIELLDGTASWKKVQEKQHDVHFSAFGVILEMYPRFWEHYHSDNAYDQAFLEDGSVNPERKIKTQTNNLESFADPEMDVMIERYRASDDKQEMIELAHNMSELHHEHGSFVPGFYQGFFRVGYWRWMQYPEEFSYKLAQGASELFVHWIDEDMKRETLEARKTGKTFEPSIKVYDRWKED</sequence>
<evidence type="ECO:0000256" key="2">
    <source>
        <dbReference type="SAM" id="SignalP"/>
    </source>
</evidence>
<dbReference type="GO" id="GO:1904680">
    <property type="term" value="F:peptide transmembrane transporter activity"/>
    <property type="evidence" value="ECO:0007669"/>
    <property type="project" value="TreeGrafter"/>
</dbReference>
<dbReference type="GO" id="GO:0043190">
    <property type="term" value="C:ATP-binding cassette (ABC) transporter complex"/>
    <property type="evidence" value="ECO:0007669"/>
    <property type="project" value="InterPro"/>
</dbReference>
<organism evidence="4 5">
    <name type="scientific">Seongchinamella unica</name>
    <dbReference type="NCBI Taxonomy" id="2547392"/>
    <lineage>
        <taxon>Bacteria</taxon>
        <taxon>Pseudomonadati</taxon>
        <taxon>Pseudomonadota</taxon>
        <taxon>Gammaproteobacteria</taxon>
        <taxon>Cellvibrionales</taxon>
        <taxon>Halieaceae</taxon>
        <taxon>Seongchinamella</taxon>
    </lineage>
</organism>
<dbReference type="Pfam" id="PF00496">
    <property type="entry name" value="SBP_bac_5"/>
    <property type="match status" value="1"/>
</dbReference>